<name>A0A4V6Q2D9_9ACTN</name>
<reference evidence="2 3" key="1">
    <citation type="submission" date="2019-03" db="EMBL/GenBank/DDBJ databases">
        <title>Genomic Encyclopedia of Archaeal and Bacterial Type Strains, Phase II (KMG-II): from individual species to whole genera.</title>
        <authorList>
            <person name="Goeker M."/>
        </authorList>
    </citation>
    <scope>NUCLEOTIDE SEQUENCE [LARGE SCALE GENOMIC DNA]</scope>
    <source>
        <strain evidence="2 3">DSM 24323</strain>
    </source>
</reference>
<evidence type="ECO:0000259" key="1">
    <source>
        <dbReference type="Pfam" id="PF01717"/>
    </source>
</evidence>
<dbReference type="Gene3D" id="3.20.20.210">
    <property type="match status" value="1"/>
</dbReference>
<dbReference type="OrthoDB" id="5242426at2"/>
<dbReference type="Proteomes" id="UP000295371">
    <property type="component" value="Unassembled WGS sequence"/>
</dbReference>
<dbReference type="RefSeq" id="WP_133754084.1">
    <property type="nucleotide sequence ID" value="NZ_CP171129.1"/>
</dbReference>
<accession>A0A4V6Q2D9</accession>
<dbReference type="InterPro" id="IPR038071">
    <property type="entry name" value="UROD/MetE-like_sf"/>
</dbReference>
<sequence length="327" mass="34751">MRPRWGQLGSLPGEDFAAASRMALSETPDPTHVPELPDRGAPAEMIGRTTAVLAELGLDLQPSGWRIAGGSGIDHRRARTLLRNDLEIFEEAAQGFTGEALISFAGPWTMAASVELPRGNKLLSDAGARRDLAQSLTAGIAELLAELARRLPQVRWRLQLDEPMLPAVLTGAVPTASGYDRYRAVPEPDAAQVLQELFAAMAPVSTMVHCCAPRFPWAALAGADAVALDAGRLTAADLDRVAGWLETGKELQLGIADTSVPDRLPSVDGLVGRTLELLRPLELGAVATRELVLTPACGLATWSPAVAAELLRRLARSCGPVAEELSR</sequence>
<evidence type="ECO:0000313" key="3">
    <source>
        <dbReference type="Proteomes" id="UP000295371"/>
    </source>
</evidence>
<gene>
    <name evidence="2" type="ORF">CLV29_1220</name>
</gene>
<dbReference type="EMBL" id="SOAW01000001">
    <property type="protein sequence ID" value="TDT33598.1"/>
    <property type="molecule type" value="Genomic_DNA"/>
</dbReference>
<dbReference type="Pfam" id="PF01717">
    <property type="entry name" value="Meth_synt_2"/>
    <property type="match status" value="1"/>
</dbReference>
<feature type="domain" description="Cobalamin-independent methionine synthase MetE C-terminal/archaeal" evidence="1">
    <location>
        <begin position="158"/>
        <end position="311"/>
    </location>
</feature>
<dbReference type="InterPro" id="IPR002629">
    <property type="entry name" value="Met_Synth_C/arc"/>
</dbReference>
<dbReference type="SUPFAM" id="SSF51726">
    <property type="entry name" value="UROD/MetE-like"/>
    <property type="match status" value="1"/>
</dbReference>
<organism evidence="2 3">
    <name type="scientific">Naumannella halotolerans</name>
    <dbReference type="NCBI Taxonomy" id="993414"/>
    <lineage>
        <taxon>Bacteria</taxon>
        <taxon>Bacillati</taxon>
        <taxon>Actinomycetota</taxon>
        <taxon>Actinomycetes</taxon>
        <taxon>Propionibacteriales</taxon>
        <taxon>Propionibacteriaceae</taxon>
        <taxon>Naumannella</taxon>
    </lineage>
</organism>
<dbReference type="GO" id="GO:0003871">
    <property type="term" value="F:5-methyltetrahydropteroyltriglutamate-homocysteine S-methyltransferase activity"/>
    <property type="evidence" value="ECO:0007669"/>
    <property type="project" value="InterPro"/>
</dbReference>
<protein>
    <submittedName>
        <fullName evidence="2">Cobalamin-independent methionine synthase catalytic subunit</fullName>
    </submittedName>
</protein>
<dbReference type="AlphaFoldDB" id="A0A4V6Q2D9"/>
<dbReference type="GO" id="GO:0008270">
    <property type="term" value="F:zinc ion binding"/>
    <property type="evidence" value="ECO:0007669"/>
    <property type="project" value="InterPro"/>
</dbReference>
<keyword evidence="3" id="KW-1185">Reference proteome</keyword>
<proteinExistence type="predicted"/>
<evidence type="ECO:0000313" key="2">
    <source>
        <dbReference type="EMBL" id="TDT33598.1"/>
    </source>
</evidence>
<comment type="caution">
    <text evidence="2">The sequence shown here is derived from an EMBL/GenBank/DDBJ whole genome shotgun (WGS) entry which is preliminary data.</text>
</comment>
<dbReference type="GO" id="GO:0009086">
    <property type="term" value="P:methionine biosynthetic process"/>
    <property type="evidence" value="ECO:0007669"/>
    <property type="project" value="InterPro"/>
</dbReference>